<feature type="transmembrane region" description="Helical" evidence="1">
    <location>
        <begin position="28"/>
        <end position="49"/>
    </location>
</feature>
<keyword evidence="1" id="KW-0812">Transmembrane</keyword>
<reference evidence="2 3" key="1">
    <citation type="submission" date="2016-10" db="EMBL/GenBank/DDBJ databases">
        <authorList>
            <person name="de Groot N.N."/>
        </authorList>
    </citation>
    <scope>NUCLEOTIDE SEQUENCE [LARGE SCALE GENOMIC DNA]</scope>
    <source>
        <strain evidence="2 3">DSM 16981</strain>
    </source>
</reference>
<evidence type="ECO:0000256" key="1">
    <source>
        <dbReference type="SAM" id="Phobius"/>
    </source>
</evidence>
<keyword evidence="3" id="KW-1185">Reference proteome</keyword>
<gene>
    <name evidence="2" type="ORF">SAMN05660299_02089</name>
</gene>
<dbReference type="Proteomes" id="UP000199309">
    <property type="component" value="Unassembled WGS sequence"/>
</dbReference>
<protein>
    <submittedName>
        <fullName evidence="2">Uncharacterized protein</fullName>
    </submittedName>
</protein>
<dbReference type="AlphaFoldDB" id="A0A1G9YKF3"/>
<accession>A0A1G9YKF3</accession>
<name>A0A1G9YKF3_9FIRM</name>
<evidence type="ECO:0000313" key="2">
    <source>
        <dbReference type="EMBL" id="SDN08953.1"/>
    </source>
</evidence>
<proteinExistence type="predicted"/>
<keyword evidence="1" id="KW-1133">Transmembrane helix</keyword>
<dbReference type="EMBL" id="FNHQ01000023">
    <property type="protein sequence ID" value="SDN08953.1"/>
    <property type="molecule type" value="Genomic_DNA"/>
</dbReference>
<organism evidence="2 3">
    <name type="scientific">Megasphaera paucivorans</name>
    <dbReference type="NCBI Taxonomy" id="349095"/>
    <lineage>
        <taxon>Bacteria</taxon>
        <taxon>Bacillati</taxon>
        <taxon>Bacillota</taxon>
        <taxon>Negativicutes</taxon>
        <taxon>Veillonellales</taxon>
        <taxon>Veillonellaceae</taxon>
        <taxon>Megasphaera</taxon>
    </lineage>
</organism>
<evidence type="ECO:0000313" key="3">
    <source>
        <dbReference type="Proteomes" id="UP000199309"/>
    </source>
</evidence>
<keyword evidence="1" id="KW-0472">Membrane</keyword>
<sequence length="53" mass="6417">MMSLIRGYIRTFRQYASSPKTQYEYKHYALFLLLFLMVLIVVWGGIYLYHGYT</sequence>